<keyword evidence="3 4" id="KW-0378">Hydrolase</keyword>
<dbReference type="CDD" id="cd22355">
    <property type="entry name" value="Sau3AI_C"/>
    <property type="match status" value="1"/>
</dbReference>
<dbReference type="AlphaFoldDB" id="A0A1Y5ZY05"/>
<evidence type="ECO:0000256" key="2">
    <source>
        <dbReference type="ARBA" id="ARBA00022759"/>
    </source>
</evidence>
<proteinExistence type="predicted"/>
<evidence type="ECO:0000313" key="4">
    <source>
        <dbReference type="EMBL" id="SME11873.1"/>
    </source>
</evidence>
<dbReference type="SUPFAM" id="SSF52980">
    <property type="entry name" value="Restriction endonuclease-like"/>
    <property type="match status" value="1"/>
</dbReference>
<dbReference type="GO" id="GO:0003677">
    <property type="term" value="F:DNA binding"/>
    <property type="evidence" value="ECO:0007669"/>
    <property type="project" value="InterPro"/>
</dbReference>
<dbReference type="Gene3D" id="3.40.600.10">
    <property type="entry name" value="DNA mismatch repair MutH/Restriction endonuclease, type II"/>
    <property type="match status" value="1"/>
</dbReference>
<sequence>MKKPNRELYFKGIKLWNMPVPTIEKEIRELWEEVNTVVNEGIKLEYKTRGDKTVEINNLPKMNFNGVAHIRPKARNGADKVTLPDGQQITKQCYWLNSSYIASVVANNVNE</sequence>
<dbReference type="EC" id="3.1.21.4" evidence="4"/>
<evidence type="ECO:0000313" key="5">
    <source>
        <dbReference type="Proteomes" id="UP000194499"/>
    </source>
</evidence>
<dbReference type="Proteomes" id="UP000194499">
    <property type="component" value="Unassembled WGS sequence"/>
</dbReference>
<dbReference type="EMBL" id="FWZB01000039">
    <property type="protein sequence ID" value="SME11873.1"/>
    <property type="molecule type" value="Genomic_DNA"/>
</dbReference>
<dbReference type="InterPro" id="IPR011335">
    <property type="entry name" value="Restrct_endonuc-II-like"/>
</dbReference>
<reference evidence="5" key="1">
    <citation type="submission" date="2017-04" db="EMBL/GenBank/DDBJ databases">
        <authorList>
            <person name="Criscuolo A."/>
        </authorList>
    </citation>
    <scope>NUCLEOTIDE SEQUENCE [LARGE SCALE GENOMIC DNA]</scope>
</reference>
<dbReference type="GO" id="GO:0009036">
    <property type="term" value="F:type II site-specific deoxyribonuclease activity"/>
    <property type="evidence" value="ECO:0007669"/>
    <property type="project" value="UniProtKB-EC"/>
</dbReference>
<protein>
    <submittedName>
        <fullName evidence="4">Type-2 restriction enzyme Sau3AI</fullName>
        <ecNumber evidence="4">3.1.21.4</ecNumber>
    </submittedName>
</protein>
<evidence type="ECO:0000256" key="1">
    <source>
        <dbReference type="ARBA" id="ARBA00022722"/>
    </source>
</evidence>
<accession>A0A1Y5ZY05</accession>
<dbReference type="InterPro" id="IPR037057">
    <property type="entry name" value="DNA_rep_MutH/T2_RE_sf"/>
</dbReference>
<keyword evidence="2" id="KW-0255">Endonuclease</keyword>
<gene>
    <name evidence="4" type="primary">sau3AIR_3</name>
    <name evidence="4" type="ORF">BACERE00191_03141</name>
</gene>
<organism evidence="4 5">
    <name type="scientific">Bacillus pacificus</name>
    <dbReference type="NCBI Taxonomy" id="2026187"/>
    <lineage>
        <taxon>Bacteria</taxon>
        <taxon>Bacillati</taxon>
        <taxon>Bacillota</taxon>
        <taxon>Bacilli</taxon>
        <taxon>Bacillales</taxon>
        <taxon>Bacillaceae</taxon>
        <taxon>Bacillus</taxon>
        <taxon>Bacillus cereus group</taxon>
    </lineage>
</organism>
<name>A0A1Y5ZY05_9BACI</name>
<evidence type="ECO:0000256" key="3">
    <source>
        <dbReference type="ARBA" id="ARBA00022801"/>
    </source>
</evidence>
<keyword evidence="1" id="KW-0540">Nuclease</keyword>